<gene>
    <name evidence="5" type="ORF">PEVE_00043115</name>
</gene>
<keyword evidence="2" id="KW-0378">Hydrolase</keyword>
<dbReference type="EMBL" id="CALNXI010000087">
    <property type="protein sequence ID" value="CAH3018453.1"/>
    <property type="molecule type" value="Genomic_DNA"/>
</dbReference>
<feature type="domain" description="Peptidase S8/S53" evidence="4">
    <location>
        <begin position="136"/>
        <end position="179"/>
    </location>
</feature>
<comment type="caution">
    <text evidence="5">The sequence shown here is derived from an EMBL/GenBank/DDBJ whole genome shotgun (WGS) entry which is preliminary data.</text>
</comment>
<organism evidence="5 6">
    <name type="scientific">Porites evermanni</name>
    <dbReference type="NCBI Taxonomy" id="104178"/>
    <lineage>
        <taxon>Eukaryota</taxon>
        <taxon>Metazoa</taxon>
        <taxon>Cnidaria</taxon>
        <taxon>Anthozoa</taxon>
        <taxon>Hexacorallia</taxon>
        <taxon>Scleractinia</taxon>
        <taxon>Fungiina</taxon>
        <taxon>Poritidae</taxon>
        <taxon>Porites</taxon>
    </lineage>
</organism>
<evidence type="ECO:0000313" key="6">
    <source>
        <dbReference type="Proteomes" id="UP001159427"/>
    </source>
</evidence>
<evidence type="ECO:0000313" key="5">
    <source>
        <dbReference type="EMBL" id="CAH3018453.1"/>
    </source>
</evidence>
<accession>A0ABN8LSM5</accession>
<name>A0ABN8LSM5_9CNID</name>
<dbReference type="Proteomes" id="UP001159427">
    <property type="component" value="Unassembled WGS sequence"/>
</dbReference>
<protein>
    <recommendedName>
        <fullName evidence="4">Peptidase S8/S53 domain-containing protein</fullName>
    </recommendedName>
</protein>
<feature type="non-terminal residue" evidence="5">
    <location>
        <position position="1"/>
    </location>
</feature>
<evidence type="ECO:0000259" key="4">
    <source>
        <dbReference type="Pfam" id="PF00082"/>
    </source>
</evidence>
<dbReference type="Pfam" id="PF00082">
    <property type="entry name" value="Peptidase_S8"/>
    <property type="match status" value="1"/>
</dbReference>
<dbReference type="PANTHER" id="PTHR42884:SF14">
    <property type="entry name" value="NEUROENDOCRINE CONVERTASE 1"/>
    <property type="match status" value="1"/>
</dbReference>
<dbReference type="InterPro" id="IPR000209">
    <property type="entry name" value="Peptidase_S8/S53_dom"/>
</dbReference>
<evidence type="ECO:0000256" key="1">
    <source>
        <dbReference type="ARBA" id="ARBA00022670"/>
    </source>
</evidence>
<dbReference type="SUPFAM" id="SSF52743">
    <property type="entry name" value="Subtilisin-like"/>
    <property type="match status" value="1"/>
</dbReference>
<proteinExistence type="predicted"/>
<sequence>TGIRIFDVNVPSNDAGQAFALSHELDKIDIYLNSWGPGDTATEVKGPETLTQRAIERGIKYFNNFNNDTMKVSANEAKLAGLWATNGATIQQVWILKFAFGPGKFSCFQETGPQARKGTPGRYFCILNYYPIPQISADQKSGCIENFEATSTATAMASGLIALTLEANPSLTWRDVKHINYSKKCETPP</sequence>
<keyword evidence="3" id="KW-0720">Serine protease</keyword>
<dbReference type="InterPro" id="IPR036852">
    <property type="entry name" value="Peptidase_S8/S53_dom_sf"/>
</dbReference>
<evidence type="ECO:0000256" key="2">
    <source>
        <dbReference type="ARBA" id="ARBA00022801"/>
    </source>
</evidence>
<keyword evidence="6" id="KW-1185">Reference proteome</keyword>
<reference evidence="5 6" key="1">
    <citation type="submission" date="2022-05" db="EMBL/GenBank/DDBJ databases">
        <authorList>
            <consortium name="Genoscope - CEA"/>
            <person name="William W."/>
        </authorList>
    </citation>
    <scope>NUCLEOTIDE SEQUENCE [LARGE SCALE GENOMIC DNA]</scope>
</reference>
<dbReference type="PANTHER" id="PTHR42884">
    <property type="entry name" value="PROPROTEIN CONVERTASE SUBTILISIN/KEXIN-RELATED"/>
    <property type="match status" value="1"/>
</dbReference>
<evidence type="ECO:0000256" key="3">
    <source>
        <dbReference type="ARBA" id="ARBA00022825"/>
    </source>
</evidence>
<dbReference type="Gene3D" id="3.40.50.200">
    <property type="entry name" value="Peptidase S8/S53 domain"/>
    <property type="match status" value="1"/>
</dbReference>
<keyword evidence="1" id="KW-0645">Protease</keyword>